<comment type="caution">
    <text evidence="2">The sequence shown here is derived from an EMBL/GenBank/DDBJ whole genome shotgun (WGS) entry which is preliminary data.</text>
</comment>
<sequence length="177" mass="18914">MKKFLSIVLGFVTFIACTVLTMQLSKAAPATLGWSDYTTATAGAYCLAKHPYLTNYTGFTPDGFEVATAPGLVGAVRRNFVYDRSSSTLDQGNAQTCAQACGEFGKFYAPSYKGKSLTQKVGTTTIASGLGDIASLAVQDKDFYLDKTVIAGIWARPSTYQEADVAQADFCCCQITN</sequence>
<gene>
    <name evidence="2" type="ORF">DA73_0201080</name>
</gene>
<dbReference type="OrthoDB" id="510703at2"/>
<dbReference type="STRING" id="1479485.DA73_0201080"/>
<reference evidence="2" key="1">
    <citation type="journal article" date="2015" name="Genome Announc.">
        <title>Draft Genome Sequence of Tolypothrix boutellei Strain VB521301.</title>
        <authorList>
            <person name="Chandrababunaidu M.M."/>
            <person name="Singh D."/>
            <person name="Sen D."/>
            <person name="Bhan S."/>
            <person name="Das S."/>
            <person name="Gupta A."/>
            <person name="Adhikary S.P."/>
            <person name="Tripathy S."/>
        </authorList>
    </citation>
    <scope>NUCLEOTIDE SEQUENCE</scope>
    <source>
        <strain evidence="2">VB521301</strain>
    </source>
</reference>
<name>A0A0C1RPT8_9CYAN</name>
<feature type="signal peptide" evidence="1">
    <location>
        <begin position="1"/>
        <end position="27"/>
    </location>
</feature>
<dbReference type="PROSITE" id="PS51257">
    <property type="entry name" value="PROKAR_LIPOPROTEIN"/>
    <property type="match status" value="1"/>
</dbReference>
<dbReference type="EMBL" id="JHEG02000001">
    <property type="protein sequence ID" value="KIE13970.1"/>
    <property type="molecule type" value="Genomic_DNA"/>
</dbReference>
<feature type="chain" id="PRO_5002156129" evidence="1">
    <location>
        <begin position="28"/>
        <end position="177"/>
    </location>
</feature>
<dbReference type="AlphaFoldDB" id="A0A0C1RPT8"/>
<keyword evidence="1" id="KW-0732">Signal</keyword>
<evidence type="ECO:0000256" key="1">
    <source>
        <dbReference type="SAM" id="SignalP"/>
    </source>
</evidence>
<proteinExistence type="predicted"/>
<protein>
    <submittedName>
        <fullName evidence="2">Uncharacterized protein</fullName>
    </submittedName>
</protein>
<evidence type="ECO:0000313" key="2">
    <source>
        <dbReference type="EMBL" id="KIE13970.1"/>
    </source>
</evidence>
<accession>A0A0C1RPT8</accession>
<organism evidence="2">
    <name type="scientific">Tolypothrix bouteillei VB521301</name>
    <dbReference type="NCBI Taxonomy" id="1479485"/>
    <lineage>
        <taxon>Bacteria</taxon>
        <taxon>Bacillati</taxon>
        <taxon>Cyanobacteriota</taxon>
        <taxon>Cyanophyceae</taxon>
        <taxon>Nostocales</taxon>
        <taxon>Tolypothrichaceae</taxon>
        <taxon>Tolypothrix</taxon>
    </lineage>
</organism>